<protein>
    <recommendedName>
        <fullName evidence="5">beta-lactamase</fullName>
        <ecNumber evidence="5">3.5.2.6</ecNumber>
    </recommendedName>
</protein>
<evidence type="ECO:0000256" key="4">
    <source>
        <dbReference type="ARBA" id="ARBA00007898"/>
    </source>
</evidence>
<evidence type="ECO:0000259" key="15">
    <source>
        <dbReference type="Pfam" id="PF00905"/>
    </source>
</evidence>
<feature type="transmembrane region" description="Helical" evidence="14">
    <location>
        <begin position="382"/>
        <end position="404"/>
    </location>
</feature>
<reference evidence="18" key="1">
    <citation type="submission" date="2017-06" db="EMBL/GenBank/DDBJ databases">
        <authorList>
            <person name="Varghese N."/>
            <person name="Submissions S."/>
        </authorList>
    </citation>
    <scope>NUCLEOTIDE SEQUENCE [LARGE SCALE GENOMIC DNA]</scope>
    <source>
        <strain evidence="18">DSM 45423</strain>
    </source>
</reference>
<keyword evidence="18" id="KW-1185">Reference proteome</keyword>
<dbReference type="Pfam" id="PF01098">
    <property type="entry name" value="FTSW_RODA_SPOVE"/>
    <property type="match status" value="1"/>
</dbReference>
<dbReference type="PANTHER" id="PTHR30627:SF6">
    <property type="entry name" value="BETA-LACTAMASE YBXI-RELATED"/>
    <property type="match status" value="1"/>
</dbReference>
<dbReference type="Pfam" id="PF03717">
    <property type="entry name" value="PBP_dimer"/>
    <property type="match status" value="1"/>
</dbReference>
<name>A0A239BUX4_9ACTN</name>
<feature type="domain" description="Penicillin-binding protein transpeptidase" evidence="15">
    <location>
        <begin position="681"/>
        <end position="987"/>
    </location>
</feature>
<feature type="transmembrane region" description="Helical" evidence="14">
    <location>
        <begin position="316"/>
        <end position="336"/>
    </location>
</feature>
<evidence type="ECO:0000256" key="7">
    <source>
        <dbReference type="ARBA" id="ARBA00022729"/>
    </source>
</evidence>
<keyword evidence="17" id="KW-0131">Cell cycle</keyword>
<dbReference type="GO" id="GO:0071555">
    <property type="term" value="P:cell wall organization"/>
    <property type="evidence" value="ECO:0007669"/>
    <property type="project" value="TreeGrafter"/>
</dbReference>
<dbReference type="Gene3D" id="3.90.1310.10">
    <property type="entry name" value="Penicillin-binding protein 2a (Domain 2)"/>
    <property type="match status" value="1"/>
</dbReference>
<evidence type="ECO:0000256" key="12">
    <source>
        <dbReference type="ARBA" id="ARBA00023251"/>
    </source>
</evidence>
<feature type="transmembrane region" description="Helical" evidence="14">
    <location>
        <begin position="63"/>
        <end position="86"/>
    </location>
</feature>
<feature type="transmembrane region" description="Helical" evidence="14">
    <location>
        <begin position="348"/>
        <end position="370"/>
    </location>
</feature>
<feature type="domain" description="Penicillin-binding protein dimerisation" evidence="16">
    <location>
        <begin position="469"/>
        <end position="635"/>
    </location>
</feature>
<dbReference type="GO" id="GO:0046677">
    <property type="term" value="P:response to antibiotic"/>
    <property type="evidence" value="ECO:0007669"/>
    <property type="project" value="UniProtKB-KW"/>
</dbReference>
<evidence type="ECO:0000256" key="10">
    <source>
        <dbReference type="ARBA" id="ARBA00022989"/>
    </source>
</evidence>
<comment type="similarity">
    <text evidence="3">Belongs to the transpeptidase family.</text>
</comment>
<comment type="subcellular location">
    <subcellularLocation>
        <location evidence="2">Membrane</location>
        <topology evidence="2">Multi-pass membrane protein</topology>
    </subcellularLocation>
</comment>
<feature type="transmembrane region" description="Helical" evidence="14">
    <location>
        <begin position="425"/>
        <end position="445"/>
    </location>
</feature>
<dbReference type="InterPro" id="IPR001182">
    <property type="entry name" value="FtsW/RodA"/>
</dbReference>
<dbReference type="AlphaFoldDB" id="A0A239BUX4"/>
<keyword evidence="6 14" id="KW-0812">Transmembrane</keyword>
<gene>
    <name evidence="17" type="ORF">SAMN04488107_1434</name>
</gene>
<dbReference type="GO" id="GO:0008360">
    <property type="term" value="P:regulation of cell shape"/>
    <property type="evidence" value="ECO:0007669"/>
    <property type="project" value="UniProtKB-KW"/>
</dbReference>
<comment type="similarity">
    <text evidence="4">Belongs to the class-D beta-lactamase family.</text>
</comment>
<dbReference type="SUPFAM" id="SSF56601">
    <property type="entry name" value="beta-lactamase/transpeptidase-like"/>
    <property type="match status" value="1"/>
</dbReference>
<evidence type="ECO:0000256" key="2">
    <source>
        <dbReference type="ARBA" id="ARBA00004141"/>
    </source>
</evidence>
<dbReference type="InterPro" id="IPR012338">
    <property type="entry name" value="Beta-lactam/transpept-like"/>
</dbReference>
<keyword evidence="8" id="KW-0378">Hydrolase</keyword>
<dbReference type="InterPro" id="IPR005311">
    <property type="entry name" value="PBP_dimer"/>
</dbReference>
<evidence type="ECO:0000256" key="6">
    <source>
        <dbReference type="ARBA" id="ARBA00022692"/>
    </source>
</evidence>
<evidence type="ECO:0000256" key="9">
    <source>
        <dbReference type="ARBA" id="ARBA00022960"/>
    </source>
</evidence>
<feature type="transmembrane region" description="Helical" evidence="14">
    <location>
        <begin position="148"/>
        <end position="173"/>
    </location>
</feature>
<dbReference type="InterPro" id="IPR050515">
    <property type="entry name" value="Beta-lactam/transpept"/>
</dbReference>
<feature type="transmembrane region" description="Helical" evidence="14">
    <location>
        <begin position="92"/>
        <end position="111"/>
    </location>
</feature>
<keyword evidence="12" id="KW-0046">Antibiotic resistance</keyword>
<keyword evidence="9" id="KW-0133">Cell shape</keyword>
<dbReference type="InterPro" id="IPR001460">
    <property type="entry name" value="PCN-bd_Tpept"/>
</dbReference>
<feature type="transmembrane region" description="Helical" evidence="14">
    <location>
        <begin position="180"/>
        <end position="198"/>
    </location>
</feature>
<dbReference type="PANTHER" id="PTHR30627">
    <property type="entry name" value="PEPTIDOGLYCAN D,D-TRANSPEPTIDASE"/>
    <property type="match status" value="1"/>
</dbReference>
<dbReference type="EC" id="3.5.2.6" evidence="5"/>
<evidence type="ECO:0000256" key="8">
    <source>
        <dbReference type="ARBA" id="ARBA00022801"/>
    </source>
</evidence>
<feature type="transmembrane region" description="Helical" evidence="14">
    <location>
        <begin position="123"/>
        <end position="142"/>
    </location>
</feature>
<dbReference type="Gene3D" id="3.40.710.10">
    <property type="entry name" value="DD-peptidase/beta-lactamase superfamily"/>
    <property type="match status" value="1"/>
</dbReference>
<dbReference type="Pfam" id="PF00905">
    <property type="entry name" value="Transpeptidase"/>
    <property type="match status" value="1"/>
</dbReference>
<evidence type="ECO:0000256" key="3">
    <source>
        <dbReference type="ARBA" id="ARBA00007171"/>
    </source>
</evidence>
<dbReference type="SUPFAM" id="SSF56519">
    <property type="entry name" value="Penicillin binding protein dimerisation domain"/>
    <property type="match status" value="1"/>
</dbReference>
<dbReference type="GO" id="GO:0008800">
    <property type="term" value="F:beta-lactamase activity"/>
    <property type="evidence" value="ECO:0007669"/>
    <property type="project" value="UniProtKB-EC"/>
</dbReference>
<feature type="transmembrane region" description="Helical" evidence="14">
    <location>
        <begin position="204"/>
        <end position="220"/>
    </location>
</feature>
<evidence type="ECO:0000256" key="11">
    <source>
        <dbReference type="ARBA" id="ARBA00023136"/>
    </source>
</evidence>
<dbReference type="InterPro" id="IPR036138">
    <property type="entry name" value="PBP_dimer_sf"/>
</dbReference>
<dbReference type="Proteomes" id="UP000198386">
    <property type="component" value="Unassembled WGS sequence"/>
</dbReference>
<dbReference type="EMBL" id="FZOH01000002">
    <property type="protein sequence ID" value="SNS11432.1"/>
    <property type="molecule type" value="Genomic_DNA"/>
</dbReference>
<keyword evidence="11 14" id="KW-0472">Membrane</keyword>
<keyword evidence="7" id="KW-0732">Signal</keyword>
<evidence type="ECO:0000256" key="1">
    <source>
        <dbReference type="ARBA" id="ARBA00001526"/>
    </source>
</evidence>
<evidence type="ECO:0000256" key="13">
    <source>
        <dbReference type="SAM" id="MobiDB-lite"/>
    </source>
</evidence>
<evidence type="ECO:0000313" key="18">
    <source>
        <dbReference type="Proteomes" id="UP000198386"/>
    </source>
</evidence>
<evidence type="ECO:0000259" key="16">
    <source>
        <dbReference type="Pfam" id="PF03717"/>
    </source>
</evidence>
<keyword evidence="17" id="KW-0132">Cell division</keyword>
<dbReference type="GO" id="GO:0008658">
    <property type="term" value="F:penicillin binding"/>
    <property type="evidence" value="ECO:0007669"/>
    <property type="project" value="InterPro"/>
</dbReference>
<comment type="catalytic activity">
    <reaction evidence="1">
        <text>a beta-lactam + H2O = a substituted beta-amino acid</text>
        <dbReference type="Rhea" id="RHEA:20401"/>
        <dbReference type="ChEBI" id="CHEBI:15377"/>
        <dbReference type="ChEBI" id="CHEBI:35627"/>
        <dbReference type="ChEBI" id="CHEBI:140347"/>
        <dbReference type="EC" id="3.5.2.6"/>
    </reaction>
</comment>
<evidence type="ECO:0000256" key="14">
    <source>
        <dbReference type="SAM" id="Phobius"/>
    </source>
</evidence>
<feature type="region of interest" description="Disordered" evidence="13">
    <location>
        <begin position="1"/>
        <end position="54"/>
    </location>
</feature>
<dbReference type="GO" id="GO:0051301">
    <property type="term" value="P:cell division"/>
    <property type="evidence" value="ECO:0007669"/>
    <property type="project" value="UniProtKB-KW"/>
</dbReference>
<feature type="transmembrane region" description="Helical" evidence="14">
    <location>
        <begin position="227"/>
        <end position="246"/>
    </location>
</feature>
<keyword evidence="10 14" id="KW-1133">Transmembrane helix</keyword>
<proteinExistence type="inferred from homology"/>
<evidence type="ECO:0000313" key="17">
    <source>
        <dbReference type="EMBL" id="SNS11432.1"/>
    </source>
</evidence>
<dbReference type="RefSeq" id="WP_245817037.1">
    <property type="nucleotide sequence ID" value="NZ_FZOH01000002.1"/>
</dbReference>
<evidence type="ECO:0000256" key="5">
    <source>
        <dbReference type="ARBA" id="ARBA00012865"/>
    </source>
</evidence>
<accession>A0A239BUX4</accession>
<dbReference type="GO" id="GO:0005886">
    <property type="term" value="C:plasma membrane"/>
    <property type="evidence" value="ECO:0007669"/>
    <property type="project" value="TreeGrafter"/>
</dbReference>
<sequence>MPYPLPAGRPADEVRSRRWSRRQRRVLWAGPEEPPGERDGLPAGPDGRRRRTRQERRDRRSALFDLVAVVAALAVVGLGLANLYLIGDTDLAVRQAVIAAGGVLALAVFWRVRVRYLAVLGRIAYAAAVVFLVGVLTVGVTVKGATRWFVLGSVTFQPSELAKLGVLLVLAAVLGSGRPAWQRFSLAVLLAAVPIGLTLLQPDLSTTALLVVLTASMLVLGRVPARFLLPLGAAVVVCAPLLISLLQPYQLQRLGTYLVGAHESPTGSGWALRQAHIAVASGGLLGRADDPLRELRAEYLPEGHTDLAPASLVGQWGLVAGAGVVLAVVVLVWRLALAARRARTPHAALVGGGLAVLMGVETVVSVGANLGLLPLAGVPFPLLSYGGTALVVHLAAIGVVLGVRRDSARRRLWALPVRRNPRPRLLRLAAAALSVLLVSFGLYGWRLQVTRGEELSLAGEEQMTRCIRLPAPRGAITDRHDAPLAVDAAAAGTGVDRVLVVPALLRDDPAAVERLAALTGPPAADLHAALDAAEPTALSLPVAELPRPAADAVAAAGIAGVLVVPEPRRWYPEGAALGPVLGFVGVATPESEERWPGLPTGEIVGRAGLELQYDAVLRGTNGRQCLYVDPAGVPVALAGRTEPVPGADLRLSLDVGLQRRLYDGLVTALGNQRRPVGAVAAAVAMDPRSGQVLAMASAPSSDNNVWGPPADAAALAALDEAPGSPTLEHVTQAAVPPGSTFKLVVAAANQAHGTRDPRQVVPTGGSFAYGGHTFGNWKPMGPMDLVDAIAMSNDVYFYELALALGPEAIAETATALGVGQRTGIDLPGESAGYLGTPESVEADGGTWYGGSTVILGIGQGEIQVTPLQNARWTAAVATGALVTPRLGMAIGTADSGWNALPAPEATPLPFAAALGPVREGMRAVVTSGTGARYADLPAPVGGKTGTAQDGGLADDEYDYWMTAAAPMDAPEIVVTTLVQAPDTAPRSAGDVAEDGLRYYLDNRDGVLATAPVQAP</sequence>
<organism evidence="17 18">
    <name type="scientific">Geodermatophilus saharensis</name>
    <dbReference type="NCBI Taxonomy" id="1137994"/>
    <lineage>
        <taxon>Bacteria</taxon>
        <taxon>Bacillati</taxon>
        <taxon>Actinomycetota</taxon>
        <taxon>Actinomycetes</taxon>
        <taxon>Geodermatophilales</taxon>
        <taxon>Geodermatophilaceae</taxon>
        <taxon>Geodermatophilus</taxon>
    </lineage>
</organism>